<dbReference type="GO" id="GO:0051205">
    <property type="term" value="P:protein insertion into membrane"/>
    <property type="evidence" value="ECO:0007669"/>
    <property type="project" value="UniProtKB-UniRule"/>
</dbReference>
<accession>A0A432W8S0</accession>
<keyword evidence="7" id="KW-1185">Reference proteome</keyword>
<comment type="caution">
    <text evidence="6">The sequence shown here is derived from an EMBL/GenBank/DDBJ whole genome shotgun (WGS) entry which is preliminary data.</text>
</comment>
<proteinExistence type="inferred from homology"/>
<keyword evidence="1 4" id="KW-0732">Signal</keyword>
<dbReference type="SUPFAM" id="SSF50998">
    <property type="entry name" value="Quinoprotein alcohol dehydrogenase-like"/>
    <property type="match status" value="1"/>
</dbReference>
<name>A0A432W8S0_9GAMM</name>
<dbReference type="GO" id="GO:0043165">
    <property type="term" value="P:Gram-negative-bacterium-type cell outer membrane assembly"/>
    <property type="evidence" value="ECO:0007669"/>
    <property type="project" value="UniProtKB-UniRule"/>
</dbReference>
<evidence type="ECO:0000256" key="3">
    <source>
        <dbReference type="ARBA" id="ARBA00023237"/>
    </source>
</evidence>
<dbReference type="InterPro" id="IPR018391">
    <property type="entry name" value="PQQ_b-propeller_rpt"/>
</dbReference>
<dbReference type="NCBIfam" id="TIGR03300">
    <property type="entry name" value="assembly_YfgL"/>
    <property type="match status" value="1"/>
</dbReference>
<dbReference type="InterPro" id="IPR015943">
    <property type="entry name" value="WD40/YVTN_repeat-like_dom_sf"/>
</dbReference>
<evidence type="ECO:0000313" key="6">
    <source>
        <dbReference type="EMBL" id="RUO26441.1"/>
    </source>
</evidence>
<evidence type="ECO:0000256" key="2">
    <source>
        <dbReference type="ARBA" id="ARBA00023136"/>
    </source>
</evidence>
<dbReference type="AlphaFoldDB" id="A0A432W8S0"/>
<evidence type="ECO:0000313" key="7">
    <source>
        <dbReference type="Proteomes" id="UP000288293"/>
    </source>
</evidence>
<comment type="subcellular location">
    <subcellularLocation>
        <location evidence="4">Cell outer membrane</location>
        <topology evidence="4">Lipid-anchor</topology>
    </subcellularLocation>
</comment>
<gene>
    <name evidence="4" type="primary">bamB</name>
    <name evidence="6" type="ORF">CWE09_06960</name>
</gene>
<comment type="function">
    <text evidence="4">Part of the outer membrane protein assembly complex, which is involved in assembly and insertion of beta-barrel proteins into the outer membrane.</text>
</comment>
<comment type="subunit">
    <text evidence="4">Part of the Bam complex.</text>
</comment>
<dbReference type="NCBIfam" id="NF008351">
    <property type="entry name" value="PRK11138.1"/>
    <property type="match status" value="1"/>
</dbReference>
<sequence>MKYLVWRNWLSAAAVVAVLGACSGTPEPDYAELQTFDEQVTPSIAWRARVGSGSDEYFSRLRPAYSDGVLYAADRQGQIAAFNAENGDRLWRTSIAPDKPFSLFSVFRKGPPARISGGLVVAANGLYLGTENGDIYALDKESGEVLWHRQVPGEVLAEPAVGDGFVIAHLGDGSVIALDARDGSQRWLHEEDVPTLSLRGTSAPVIETGGVLVGTNSGRAIVLILENGQLAWDERIVTPTGSSDLERMVDIDATPVIRGDTAYMLGYNGELVALELRTGETIWKRDYSGYRTPQVTSTRIFVTDSNSHVIGLDRLNGNERWRNDQLYNRSLTEATVMPRHVVAGDRFGYLHWFDRDDGQIVGRMELRNESVQVAPVRAGDYLIVQTVRGRILAIQQ</sequence>
<dbReference type="PROSITE" id="PS51257">
    <property type="entry name" value="PROKAR_LIPOPROTEIN"/>
    <property type="match status" value="1"/>
</dbReference>
<keyword evidence="4" id="KW-0564">Palmitate</keyword>
<evidence type="ECO:0000256" key="4">
    <source>
        <dbReference type="HAMAP-Rule" id="MF_00923"/>
    </source>
</evidence>
<dbReference type="InterPro" id="IPR017687">
    <property type="entry name" value="BamB"/>
</dbReference>
<reference evidence="6 7" key="1">
    <citation type="journal article" date="2011" name="Front. Microbiol.">
        <title>Genomic signatures of strain selection and enhancement in Bacillus atrophaeus var. globigii, a historical biowarfare simulant.</title>
        <authorList>
            <person name="Gibbons H.S."/>
            <person name="Broomall S.M."/>
            <person name="McNew L.A."/>
            <person name="Daligault H."/>
            <person name="Chapman C."/>
            <person name="Bruce D."/>
            <person name="Karavis M."/>
            <person name="Krepps M."/>
            <person name="McGregor P.A."/>
            <person name="Hong C."/>
            <person name="Park K.H."/>
            <person name="Akmal A."/>
            <person name="Feldman A."/>
            <person name="Lin J.S."/>
            <person name="Chang W.E."/>
            <person name="Higgs B.W."/>
            <person name="Demirev P."/>
            <person name="Lindquist J."/>
            <person name="Liem A."/>
            <person name="Fochler E."/>
            <person name="Read T.D."/>
            <person name="Tapia R."/>
            <person name="Johnson S."/>
            <person name="Bishop-Lilly K.A."/>
            <person name="Detter C."/>
            <person name="Han C."/>
            <person name="Sozhamannan S."/>
            <person name="Rosenzweig C.N."/>
            <person name="Skowronski E.W."/>
        </authorList>
    </citation>
    <scope>NUCLEOTIDE SEQUENCE [LARGE SCALE GENOMIC DNA]</scope>
    <source>
        <strain evidence="6 7">MLST1</strain>
    </source>
</reference>
<evidence type="ECO:0000259" key="5">
    <source>
        <dbReference type="Pfam" id="PF13360"/>
    </source>
</evidence>
<dbReference type="OrthoDB" id="5173551at2"/>
<dbReference type="GO" id="GO:0009279">
    <property type="term" value="C:cell outer membrane"/>
    <property type="evidence" value="ECO:0007669"/>
    <property type="project" value="UniProtKB-SubCell"/>
</dbReference>
<dbReference type="SMART" id="SM00564">
    <property type="entry name" value="PQQ"/>
    <property type="match status" value="6"/>
</dbReference>
<dbReference type="Gene3D" id="2.130.10.10">
    <property type="entry name" value="YVTN repeat-like/Quinoprotein amine dehydrogenase"/>
    <property type="match status" value="1"/>
</dbReference>
<dbReference type="Pfam" id="PF13360">
    <property type="entry name" value="PQQ_2"/>
    <property type="match status" value="2"/>
</dbReference>
<protein>
    <recommendedName>
        <fullName evidence="4">Outer membrane protein assembly factor BamB</fullName>
    </recommendedName>
</protein>
<keyword evidence="4" id="KW-0449">Lipoprotein</keyword>
<dbReference type="InterPro" id="IPR002372">
    <property type="entry name" value="PQQ_rpt_dom"/>
</dbReference>
<feature type="domain" description="Pyrrolo-quinoline quinone repeat" evidence="5">
    <location>
        <begin position="43"/>
        <end position="95"/>
    </location>
</feature>
<comment type="similarity">
    <text evidence="4">Belongs to the BamB family.</text>
</comment>
<dbReference type="PANTHER" id="PTHR34512:SF30">
    <property type="entry name" value="OUTER MEMBRANE PROTEIN ASSEMBLY FACTOR BAMB"/>
    <property type="match status" value="1"/>
</dbReference>
<feature type="domain" description="Pyrrolo-quinoline quinone repeat" evidence="5">
    <location>
        <begin position="114"/>
        <end position="323"/>
    </location>
</feature>
<dbReference type="Proteomes" id="UP000288293">
    <property type="component" value="Unassembled WGS sequence"/>
</dbReference>
<dbReference type="PANTHER" id="PTHR34512">
    <property type="entry name" value="CELL SURFACE PROTEIN"/>
    <property type="match status" value="1"/>
</dbReference>
<keyword evidence="3 4" id="KW-0998">Cell outer membrane</keyword>
<evidence type="ECO:0000256" key="1">
    <source>
        <dbReference type="ARBA" id="ARBA00022729"/>
    </source>
</evidence>
<dbReference type="InterPro" id="IPR011047">
    <property type="entry name" value="Quinoprotein_ADH-like_sf"/>
</dbReference>
<organism evidence="6 7">
    <name type="scientific">Aliidiomarina minuta</name>
    <dbReference type="NCBI Taxonomy" id="880057"/>
    <lineage>
        <taxon>Bacteria</taxon>
        <taxon>Pseudomonadati</taxon>
        <taxon>Pseudomonadota</taxon>
        <taxon>Gammaproteobacteria</taxon>
        <taxon>Alteromonadales</taxon>
        <taxon>Idiomarinaceae</taxon>
        <taxon>Aliidiomarina</taxon>
    </lineage>
</organism>
<dbReference type="EMBL" id="PIPL01000001">
    <property type="protein sequence ID" value="RUO26441.1"/>
    <property type="molecule type" value="Genomic_DNA"/>
</dbReference>
<dbReference type="HAMAP" id="MF_00923">
    <property type="entry name" value="OM_assembly_BamB"/>
    <property type="match status" value="1"/>
</dbReference>
<dbReference type="RefSeq" id="WP_126803253.1">
    <property type="nucleotide sequence ID" value="NZ_PIPL01000001.1"/>
</dbReference>
<keyword evidence="2 4" id="KW-0472">Membrane</keyword>